<evidence type="ECO:0000259" key="4">
    <source>
        <dbReference type="PROSITE" id="PS50404"/>
    </source>
</evidence>
<dbReference type="InterPro" id="IPR004045">
    <property type="entry name" value="Glutathione_S-Trfase_N"/>
</dbReference>
<evidence type="ECO:0000256" key="1">
    <source>
        <dbReference type="ARBA" id="ARBA00007409"/>
    </source>
</evidence>
<dbReference type="PANTHER" id="PTHR43900">
    <property type="entry name" value="GLUTATHIONE S-TRANSFERASE RHO"/>
    <property type="match status" value="1"/>
</dbReference>
<dbReference type="OMA" id="FEQAYSI"/>
<accession>W3WI99</accession>
<dbReference type="RefSeq" id="XP_007841227.1">
    <property type="nucleotide sequence ID" value="XM_007843036.1"/>
</dbReference>
<dbReference type="Proteomes" id="UP000030651">
    <property type="component" value="Unassembled WGS sequence"/>
</dbReference>
<dbReference type="Pfam" id="PF02798">
    <property type="entry name" value="GST_N"/>
    <property type="match status" value="1"/>
</dbReference>
<keyword evidence="6" id="KW-1185">Reference proteome</keyword>
<proteinExistence type="inferred from homology"/>
<dbReference type="OrthoDB" id="249703at2759"/>
<dbReference type="AlphaFoldDB" id="W3WI99"/>
<dbReference type="SFLD" id="SFLDG00358">
    <property type="entry name" value="Main_(cytGST)"/>
    <property type="match status" value="1"/>
</dbReference>
<dbReference type="InParanoid" id="W3WI99"/>
<reference evidence="6" key="1">
    <citation type="journal article" date="2015" name="BMC Genomics">
        <title>Genomic and transcriptomic analysis of the endophytic fungus Pestalotiopsis fici reveals its lifestyle and high potential for synthesis of natural products.</title>
        <authorList>
            <person name="Wang X."/>
            <person name="Zhang X."/>
            <person name="Liu L."/>
            <person name="Xiang M."/>
            <person name="Wang W."/>
            <person name="Sun X."/>
            <person name="Che Y."/>
            <person name="Guo L."/>
            <person name="Liu G."/>
            <person name="Guo L."/>
            <person name="Wang C."/>
            <person name="Yin W.B."/>
            <person name="Stadler M."/>
            <person name="Zhang X."/>
            <person name="Liu X."/>
        </authorList>
    </citation>
    <scope>NUCLEOTIDE SEQUENCE [LARGE SCALE GENOMIC DNA]</scope>
    <source>
        <strain evidence="6">W106-1 / CGMCC3.15140</strain>
    </source>
</reference>
<dbReference type="InterPro" id="IPR036249">
    <property type="entry name" value="Thioredoxin-like_sf"/>
</dbReference>
<organism evidence="5 6">
    <name type="scientific">Pestalotiopsis fici (strain W106-1 / CGMCC3.15140)</name>
    <dbReference type="NCBI Taxonomy" id="1229662"/>
    <lineage>
        <taxon>Eukaryota</taxon>
        <taxon>Fungi</taxon>
        <taxon>Dikarya</taxon>
        <taxon>Ascomycota</taxon>
        <taxon>Pezizomycotina</taxon>
        <taxon>Sordariomycetes</taxon>
        <taxon>Xylariomycetidae</taxon>
        <taxon>Amphisphaeriales</taxon>
        <taxon>Sporocadaceae</taxon>
        <taxon>Pestalotiopsis</taxon>
    </lineage>
</organism>
<dbReference type="STRING" id="1229662.W3WI99"/>
<comment type="similarity">
    <text evidence="1">Belongs to the GST superfamily.</text>
</comment>
<evidence type="ECO:0000256" key="3">
    <source>
        <dbReference type="ARBA" id="ARBA00022679"/>
    </source>
</evidence>
<dbReference type="HOGENOM" id="CLU_011226_5_6_1"/>
<keyword evidence="3" id="KW-0808">Transferase</keyword>
<dbReference type="GeneID" id="19279468"/>
<dbReference type="InterPro" id="IPR040079">
    <property type="entry name" value="Glutathione_S-Trfase"/>
</dbReference>
<dbReference type="PANTHER" id="PTHR43900:SF3">
    <property type="entry name" value="GLUTATHIONE S-TRANSFERASE RHO"/>
    <property type="match status" value="1"/>
</dbReference>
<dbReference type="CDD" id="cd03053">
    <property type="entry name" value="GST_N_Phi"/>
    <property type="match status" value="1"/>
</dbReference>
<feature type="domain" description="GST N-terminal" evidence="4">
    <location>
        <begin position="1"/>
        <end position="83"/>
    </location>
</feature>
<dbReference type="KEGG" id="pfy:PFICI_14455"/>
<name>W3WI99_PESFW</name>
<dbReference type="FunFam" id="3.40.30.10:FF:000016">
    <property type="entry name" value="Glutathione S-transferase F2"/>
    <property type="match status" value="1"/>
</dbReference>
<dbReference type="GO" id="GO:0005737">
    <property type="term" value="C:cytoplasm"/>
    <property type="evidence" value="ECO:0007669"/>
    <property type="project" value="TreeGrafter"/>
</dbReference>
<dbReference type="Gene3D" id="1.20.1050.130">
    <property type="match status" value="1"/>
</dbReference>
<dbReference type="GO" id="GO:0043295">
    <property type="term" value="F:glutathione binding"/>
    <property type="evidence" value="ECO:0007669"/>
    <property type="project" value="TreeGrafter"/>
</dbReference>
<dbReference type="PROSITE" id="PS50404">
    <property type="entry name" value="GST_NTER"/>
    <property type="match status" value="1"/>
</dbReference>
<evidence type="ECO:0000256" key="2">
    <source>
        <dbReference type="ARBA" id="ARBA00012452"/>
    </source>
</evidence>
<gene>
    <name evidence="5" type="ORF">PFICI_14455</name>
</gene>
<dbReference type="GO" id="GO:0006749">
    <property type="term" value="P:glutathione metabolic process"/>
    <property type="evidence" value="ECO:0007669"/>
    <property type="project" value="TreeGrafter"/>
</dbReference>
<dbReference type="EC" id="2.5.1.18" evidence="2"/>
<dbReference type="eggNOG" id="KOG0867">
    <property type="taxonomic scope" value="Eukaryota"/>
</dbReference>
<sequence length="127" mass="14265">MTVQVFGAQYSTCTQRVLAVLHELGVQYSLEFVDMSKGEHKNPGFVDLHHPFGIIPAIEDDGVKLFESRAICRYLVDKYGQSEQKSLLPSKAAGAVGYGLYEQALSIEYSYFDPSMKSLSYELLFKQ</sequence>
<dbReference type="SUPFAM" id="SSF52833">
    <property type="entry name" value="Thioredoxin-like"/>
    <property type="match status" value="1"/>
</dbReference>
<evidence type="ECO:0000313" key="6">
    <source>
        <dbReference type="Proteomes" id="UP000030651"/>
    </source>
</evidence>
<evidence type="ECO:0000313" key="5">
    <source>
        <dbReference type="EMBL" id="ETS73509.1"/>
    </source>
</evidence>
<dbReference type="SFLD" id="SFLDS00019">
    <property type="entry name" value="Glutathione_Transferase_(cytos"/>
    <property type="match status" value="1"/>
</dbReference>
<dbReference type="GO" id="GO:0004364">
    <property type="term" value="F:glutathione transferase activity"/>
    <property type="evidence" value="ECO:0007669"/>
    <property type="project" value="UniProtKB-EC"/>
</dbReference>
<dbReference type="EMBL" id="KI912121">
    <property type="protein sequence ID" value="ETS73509.1"/>
    <property type="molecule type" value="Genomic_DNA"/>
</dbReference>
<protein>
    <recommendedName>
        <fullName evidence="2">glutathione transferase</fullName>
        <ecNumber evidence="2">2.5.1.18</ecNumber>
    </recommendedName>
</protein>